<dbReference type="InterPro" id="IPR002577">
    <property type="entry name" value="HTH_HxlR"/>
</dbReference>
<dbReference type="GO" id="GO:0003677">
    <property type="term" value="F:DNA binding"/>
    <property type="evidence" value="ECO:0007669"/>
    <property type="project" value="UniProtKB-KW"/>
</dbReference>
<dbReference type="PROSITE" id="PS51118">
    <property type="entry name" value="HTH_HXLR"/>
    <property type="match status" value="1"/>
</dbReference>
<name>A0A545U8F5_9GAMM</name>
<dbReference type="Gene3D" id="1.10.10.10">
    <property type="entry name" value="Winged helix-like DNA-binding domain superfamily/Winged helix DNA-binding domain"/>
    <property type="match status" value="1"/>
</dbReference>
<keyword evidence="1" id="KW-0805">Transcription regulation</keyword>
<dbReference type="InterPro" id="IPR036388">
    <property type="entry name" value="WH-like_DNA-bd_sf"/>
</dbReference>
<dbReference type="PANTHER" id="PTHR33204:SF18">
    <property type="entry name" value="TRANSCRIPTIONAL REGULATORY PROTEIN"/>
    <property type="match status" value="1"/>
</dbReference>
<dbReference type="PANTHER" id="PTHR33204">
    <property type="entry name" value="TRANSCRIPTIONAL REGULATOR, MARR FAMILY"/>
    <property type="match status" value="1"/>
</dbReference>
<keyword evidence="6" id="KW-1185">Reference proteome</keyword>
<evidence type="ECO:0000256" key="2">
    <source>
        <dbReference type="ARBA" id="ARBA00023125"/>
    </source>
</evidence>
<keyword evidence="2" id="KW-0238">DNA-binding</keyword>
<evidence type="ECO:0000256" key="3">
    <source>
        <dbReference type="ARBA" id="ARBA00023163"/>
    </source>
</evidence>
<evidence type="ECO:0000313" key="5">
    <source>
        <dbReference type="EMBL" id="TQV85750.1"/>
    </source>
</evidence>
<sequence length="161" mass="18709">MSRKRFDKMNCSIARALEVLGDWWTFLIIRECFVGTRRFSDFQTNLGIAKNILSNRLQHLVDHGVLERVEVQQRGSRHEYWLTDQGKDLYTTLTALREWSDKWIMGKGKEPIVVKDSRTGKPVPPVKVLDYEGKPVNPKYLSIEPGPGADVETRKRFKRGY</sequence>
<dbReference type="Pfam" id="PF01638">
    <property type="entry name" value="HxlR"/>
    <property type="match status" value="1"/>
</dbReference>
<dbReference type="OrthoDB" id="9807069at2"/>
<organism evidence="5 6">
    <name type="scientific">Exilibacterium tricleocarpae</name>
    <dbReference type="NCBI Taxonomy" id="2591008"/>
    <lineage>
        <taxon>Bacteria</taxon>
        <taxon>Pseudomonadati</taxon>
        <taxon>Pseudomonadota</taxon>
        <taxon>Gammaproteobacteria</taxon>
        <taxon>Cellvibrionales</taxon>
        <taxon>Cellvibrionaceae</taxon>
        <taxon>Exilibacterium</taxon>
    </lineage>
</organism>
<proteinExistence type="predicted"/>
<reference evidence="5 6" key="1">
    <citation type="submission" date="2019-06" db="EMBL/GenBank/DDBJ databases">
        <title>Whole genome sequence for Cellvibrionaceae sp. R142.</title>
        <authorList>
            <person name="Wang G."/>
        </authorList>
    </citation>
    <scope>NUCLEOTIDE SEQUENCE [LARGE SCALE GENOMIC DNA]</scope>
    <source>
        <strain evidence="5 6">R142</strain>
    </source>
</reference>
<evidence type="ECO:0000256" key="1">
    <source>
        <dbReference type="ARBA" id="ARBA00023015"/>
    </source>
</evidence>
<evidence type="ECO:0000259" key="4">
    <source>
        <dbReference type="PROSITE" id="PS51118"/>
    </source>
</evidence>
<dbReference type="Proteomes" id="UP000319732">
    <property type="component" value="Unassembled WGS sequence"/>
</dbReference>
<gene>
    <name evidence="5" type="ORF">FKG94_02595</name>
</gene>
<dbReference type="AlphaFoldDB" id="A0A545U8F5"/>
<dbReference type="SUPFAM" id="SSF46785">
    <property type="entry name" value="Winged helix' DNA-binding domain"/>
    <property type="match status" value="1"/>
</dbReference>
<accession>A0A545U8F5</accession>
<evidence type="ECO:0000313" key="6">
    <source>
        <dbReference type="Proteomes" id="UP000319732"/>
    </source>
</evidence>
<keyword evidence="3" id="KW-0804">Transcription</keyword>
<dbReference type="EMBL" id="VHSG01000003">
    <property type="protein sequence ID" value="TQV85750.1"/>
    <property type="molecule type" value="Genomic_DNA"/>
</dbReference>
<dbReference type="InterPro" id="IPR036390">
    <property type="entry name" value="WH_DNA-bd_sf"/>
</dbReference>
<feature type="domain" description="HTH hxlR-type" evidence="4">
    <location>
        <begin position="11"/>
        <end position="108"/>
    </location>
</feature>
<comment type="caution">
    <text evidence="5">The sequence shown here is derived from an EMBL/GenBank/DDBJ whole genome shotgun (WGS) entry which is preliminary data.</text>
</comment>
<protein>
    <submittedName>
        <fullName evidence="5">Helix-turn-helix transcriptional regulator</fullName>
    </submittedName>
</protein>